<dbReference type="RefSeq" id="XP_022404429.1">
    <property type="nucleotide sequence ID" value="XM_022544148.1"/>
</dbReference>
<dbReference type="GeneID" id="34460409"/>
<evidence type="ECO:0000313" key="3">
    <source>
        <dbReference type="Proteomes" id="UP000184300"/>
    </source>
</evidence>
<organism evidence="2 3">
    <name type="scientific">Aspergillus glaucus CBS 516.65</name>
    <dbReference type="NCBI Taxonomy" id="1160497"/>
    <lineage>
        <taxon>Eukaryota</taxon>
        <taxon>Fungi</taxon>
        <taxon>Dikarya</taxon>
        <taxon>Ascomycota</taxon>
        <taxon>Pezizomycotina</taxon>
        <taxon>Eurotiomycetes</taxon>
        <taxon>Eurotiomycetidae</taxon>
        <taxon>Eurotiales</taxon>
        <taxon>Aspergillaceae</taxon>
        <taxon>Aspergillus</taxon>
        <taxon>Aspergillus subgen. Aspergillus</taxon>
    </lineage>
</organism>
<gene>
    <name evidence="2" type="ORF">ASPGLDRAFT_32226</name>
</gene>
<feature type="compositionally biased region" description="Polar residues" evidence="1">
    <location>
        <begin position="81"/>
        <end position="94"/>
    </location>
</feature>
<dbReference type="OrthoDB" id="5596422at2759"/>
<feature type="compositionally biased region" description="Low complexity" evidence="1">
    <location>
        <begin position="26"/>
        <end position="55"/>
    </location>
</feature>
<dbReference type="VEuPathDB" id="FungiDB:ASPGLDRAFT_32226"/>
<dbReference type="EMBL" id="KV878890">
    <property type="protein sequence ID" value="OJJ87746.1"/>
    <property type="molecule type" value="Genomic_DNA"/>
</dbReference>
<name>A0A1L9VV21_ASPGL</name>
<protein>
    <submittedName>
        <fullName evidence="2">Uncharacterized protein</fullName>
    </submittedName>
</protein>
<reference evidence="3" key="1">
    <citation type="journal article" date="2017" name="Genome Biol.">
        <title>Comparative genomics reveals high biological diversity and specific adaptations in the industrially and medically important fungal genus Aspergillus.</title>
        <authorList>
            <person name="de Vries R.P."/>
            <person name="Riley R."/>
            <person name="Wiebenga A."/>
            <person name="Aguilar-Osorio G."/>
            <person name="Amillis S."/>
            <person name="Uchima C.A."/>
            <person name="Anderluh G."/>
            <person name="Asadollahi M."/>
            <person name="Askin M."/>
            <person name="Barry K."/>
            <person name="Battaglia E."/>
            <person name="Bayram O."/>
            <person name="Benocci T."/>
            <person name="Braus-Stromeyer S.A."/>
            <person name="Caldana C."/>
            <person name="Canovas D."/>
            <person name="Cerqueira G.C."/>
            <person name="Chen F."/>
            <person name="Chen W."/>
            <person name="Choi C."/>
            <person name="Clum A."/>
            <person name="Dos Santos R.A."/>
            <person name="Damasio A.R."/>
            <person name="Diallinas G."/>
            <person name="Emri T."/>
            <person name="Fekete E."/>
            <person name="Flipphi M."/>
            <person name="Freyberg S."/>
            <person name="Gallo A."/>
            <person name="Gournas C."/>
            <person name="Habgood R."/>
            <person name="Hainaut M."/>
            <person name="Harispe M.L."/>
            <person name="Henrissat B."/>
            <person name="Hilden K.S."/>
            <person name="Hope R."/>
            <person name="Hossain A."/>
            <person name="Karabika E."/>
            <person name="Karaffa L."/>
            <person name="Karanyi Z."/>
            <person name="Krasevec N."/>
            <person name="Kuo A."/>
            <person name="Kusch H."/>
            <person name="LaButti K."/>
            <person name="Lagendijk E.L."/>
            <person name="Lapidus A."/>
            <person name="Levasseur A."/>
            <person name="Lindquist E."/>
            <person name="Lipzen A."/>
            <person name="Logrieco A.F."/>
            <person name="MacCabe A."/>
            <person name="Maekelae M.R."/>
            <person name="Malavazi I."/>
            <person name="Melin P."/>
            <person name="Meyer V."/>
            <person name="Mielnichuk N."/>
            <person name="Miskei M."/>
            <person name="Molnar A.P."/>
            <person name="Mule G."/>
            <person name="Ngan C.Y."/>
            <person name="Orejas M."/>
            <person name="Orosz E."/>
            <person name="Ouedraogo J.P."/>
            <person name="Overkamp K.M."/>
            <person name="Park H.-S."/>
            <person name="Perrone G."/>
            <person name="Piumi F."/>
            <person name="Punt P.J."/>
            <person name="Ram A.F."/>
            <person name="Ramon A."/>
            <person name="Rauscher S."/>
            <person name="Record E."/>
            <person name="Riano-Pachon D.M."/>
            <person name="Robert V."/>
            <person name="Roehrig J."/>
            <person name="Ruller R."/>
            <person name="Salamov A."/>
            <person name="Salih N.S."/>
            <person name="Samson R.A."/>
            <person name="Sandor E."/>
            <person name="Sanguinetti M."/>
            <person name="Schuetze T."/>
            <person name="Sepcic K."/>
            <person name="Shelest E."/>
            <person name="Sherlock G."/>
            <person name="Sophianopoulou V."/>
            <person name="Squina F.M."/>
            <person name="Sun H."/>
            <person name="Susca A."/>
            <person name="Todd R.B."/>
            <person name="Tsang A."/>
            <person name="Unkles S.E."/>
            <person name="van de Wiele N."/>
            <person name="van Rossen-Uffink D."/>
            <person name="Oliveira J.V."/>
            <person name="Vesth T.C."/>
            <person name="Visser J."/>
            <person name="Yu J.-H."/>
            <person name="Zhou M."/>
            <person name="Andersen M.R."/>
            <person name="Archer D.B."/>
            <person name="Baker S.E."/>
            <person name="Benoit I."/>
            <person name="Brakhage A.A."/>
            <person name="Braus G.H."/>
            <person name="Fischer R."/>
            <person name="Frisvad J.C."/>
            <person name="Goldman G.H."/>
            <person name="Houbraken J."/>
            <person name="Oakley B."/>
            <person name="Pocsi I."/>
            <person name="Scazzocchio C."/>
            <person name="Seiboth B."/>
            <person name="vanKuyk P.A."/>
            <person name="Wortman J."/>
            <person name="Dyer P.S."/>
            <person name="Grigoriev I.V."/>
        </authorList>
    </citation>
    <scope>NUCLEOTIDE SEQUENCE [LARGE SCALE GENOMIC DNA]</scope>
    <source>
        <strain evidence="3">CBS 516.65</strain>
    </source>
</reference>
<accession>A0A1L9VV21</accession>
<dbReference type="STRING" id="1160497.A0A1L9VV21"/>
<dbReference type="Proteomes" id="UP000184300">
    <property type="component" value="Unassembled WGS sequence"/>
</dbReference>
<sequence>MEDIIPKPLRVIKTQSNSKHEIRSVSRSSYPSIPCRSSSLRLDSRQVSSDSSCSTTPPPPPPLSDDSEPIKIRKRSRAYALSSQNRDSEGQSVSYPRRFDEKTDRQTFPETGYRKESKSRFFSGWSFKSWSSTMRRLSFDQTNGPDDSHPTIASKTYNGNVTAEKDSGPIAYPSTDFLIHEKADVLMPRTIPITGIDMNTAANPPIIGTGPDSIWATVNISAEASSNEPFNLGWPAPLDVVIILDIVPHIHISMLRQIVASSLAIVSSLTAVDDRFAISYIDKDSADGFGLLLPLGVHSLDSARIAMDVFSLHQLTGQRSRKIELQKIIQQISETVYLRDRPAVCHAFFVTASPSVRLFTPATDRGIGFHTISPHFRFPFSGSDIPSGWHIFYDTNSYDANSKEAVLRYKISTAIEHMRTGVEPGVVTDLKLSIAAGDRCQVQTVFEECHLDLLRPGEKWTVPVQVRVPAALIRQPLQVTDGNTTCHNSHPTVEKVMTQLQDLLTDFSHDDITQHIMSARLEYRHTLLPAHNIVQLESSCMVVRDVHEFGIASLEP</sequence>
<dbReference type="AlphaFoldDB" id="A0A1L9VV21"/>
<evidence type="ECO:0000313" key="2">
    <source>
        <dbReference type="EMBL" id="OJJ87746.1"/>
    </source>
</evidence>
<evidence type="ECO:0000256" key="1">
    <source>
        <dbReference type="SAM" id="MobiDB-lite"/>
    </source>
</evidence>
<keyword evidence="3" id="KW-1185">Reference proteome</keyword>
<feature type="region of interest" description="Disordered" evidence="1">
    <location>
        <begin position="1"/>
        <end position="113"/>
    </location>
</feature>
<proteinExistence type="predicted"/>
<feature type="compositionally biased region" description="Basic and acidic residues" evidence="1">
    <location>
        <begin position="97"/>
        <end position="113"/>
    </location>
</feature>